<dbReference type="SUPFAM" id="SSF48403">
    <property type="entry name" value="Ankyrin repeat"/>
    <property type="match status" value="1"/>
</dbReference>
<feature type="repeat" description="ANK" evidence="5">
    <location>
        <begin position="149"/>
        <end position="178"/>
    </location>
</feature>
<dbReference type="Gene3D" id="1.25.40.20">
    <property type="entry name" value="Ankyrin repeat-containing domain"/>
    <property type="match status" value="1"/>
</dbReference>
<evidence type="ECO:0000256" key="3">
    <source>
        <dbReference type="ARBA" id="ARBA00022786"/>
    </source>
</evidence>
<feature type="compositionally biased region" description="Low complexity" evidence="6">
    <location>
        <begin position="260"/>
        <end position="280"/>
    </location>
</feature>
<evidence type="ECO:0000256" key="1">
    <source>
        <dbReference type="ARBA" id="ARBA00005949"/>
    </source>
</evidence>
<organism evidence="7 8">
    <name type="scientific">Albula glossodonta</name>
    <name type="common">roundjaw bonefish</name>
    <dbReference type="NCBI Taxonomy" id="121402"/>
    <lineage>
        <taxon>Eukaryota</taxon>
        <taxon>Metazoa</taxon>
        <taxon>Chordata</taxon>
        <taxon>Craniata</taxon>
        <taxon>Vertebrata</taxon>
        <taxon>Euteleostomi</taxon>
        <taxon>Actinopterygii</taxon>
        <taxon>Neopterygii</taxon>
        <taxon>Teleostei</taxon>
        <taxon>Albuliformes</taxon>
        <taxon>Albulidae</taxon>
        <taxon>Albula</taxon>
    </lineage>
</organism>
<reference evidence="7" key="1">
    <citation type="thesis" date="2021" institute="BYU ScholarsArchive" country="Provo, UT, USA">
        <title>Applications of and Algorithms for Genome Assembly and Genomic Analyses with an Emphasis on Marine Teleosts.</title>
        <authorList>
            <person name="Pickett B.D."/>
        </authorList>
    </citation>
    <scope>NUCLEOTIDE SEQUENCE</scope>
    <source>
        <strain evidence="7">HI-2016</strain>
    </source>
</reference>
<comment type="caution">
    <text evidence="7">The sequence shown here is derived from an EMBL/GenBank/DDBJ whole genome shotgun (WGS) entry which is preliminary data.</text>
</comment>
<evidence type="ECO:0000256" key="4">
    <source>
        <dbReference type="ARBA" id="ARBA00023043"/>
    </source>
</evidence>
<dbReference type="GO" id="GO:0016567">
    <property type="term" value="P:protein ubiquitination"/>
    <property type="evidence" value="ECO:0007669"/>
    <property type="project" value="TreeGrafter"/>
</dbReference>
<feature type="compositionally biased region" description="Low complexity" evidence="6">
    <location>
        <begin position="289"/>
        <end position="299"/>
    </location>
</feature>
<gene>
    <name evidence="7" type="ORF">JZ751_007683</name>
</gene>
<dbReference type="InterPro" id="IPR051573">
    <property type="entry name" value="Ankyrin-SOCS_box_domain"/>
</dbReference>
<evidence type="ECO:0000256" key="2">
    <source>
        <dbReference type="ARBA" id="ARBA00022737"/>
    </source>
</evidence>
<dbReference type="GO" id="GO:0045732">
    <property type="term" value="P:positive regulation of protein catabolic process"/>
    <property type="evidence" value="ECO:0007669"/>
    <property type="project" value="TreeGrafter"/>
</dbReference>
<dbReference type="Pfam" id="PF12796">
    <property type="entry name" value="Ank_2"/>
    <property type="match status" value="2"/>
</dbReference>
<evidence type="ECO:0000313" key="8">
    <source>
        <dbReference type="Proteomes" id="UP000824540"/>
    </source>
</evidence>
<dbReference type="Proteomes" id="UP000824540">
    <property type="component" value="Unassembled WGS sequence"/>
</dbReference>
<keyword evidence="4 5" id="KW-0040">ANK repeat</keyword>
<feature type="region of interest" description="Disordered" evidence="6">
    <location>
        <begin position="251"/>
        <end position="299"/>
    </location>
</feature>
<name>A0A8T2ND62_9TELE</name>
<evidence type="ECO:0000313" key="7">
    <source>
        <dbReference type="EMBL" id="KAG9334427.1"/>
    </source>
</evidence>
<dbReference type="OrthoDB" id="3246549at2759"/>
<dbReference type="SMART" id="SM00248">
    <property type="entry name" value="ANK"/>
    <property type="match status" value="5"/>
</dbReference>
<dbReference type="PANTHER" id="PTHR24136:SF14">
    <property type="entry name" value="ANKYRIN REPEAT AND SOCS BOX PROTEIN 11"/>
    <property type="match status" value="1"/>
</dbReference>
<dbReference type="EMBL" id="JAFBMS010000150">
    <property type="protein sequence ID" value="KAG9334427.1"/>
    <property type="molecule type" value="Genomic_DNA"/>
</dbReference>
<dbReference type="PROSITE" id="PS50088">
    <property type="entry name" value="ANK_REPEAT"/>
    <property type="match status" value="2"/>
</dbReference>
<dbReference type="AlphaFoldDB" id="A0A8T2ND62"/>
<evidence type="ECO:0008006" key="9">
    <source>
        <dbReference type="Google" id="ProtNLM"/>
    </source>
</evidence>
<protein>
    <recommendedName>
        <fullName evidence="9">Ankyrin repeat and SOCS box containing 11</fullName>
    </recommendedName>
</protein>
<proteinExistence type="inferred from homology"/>
<accession>A0A8T2ND62</accession>
<sequence length="299" mass="31703">MSENPTPLPESCRPKRQDITGISGLSWDSRKDLYGNYICHTFQGGSWADRSPLHEVAFHGCLLSLHTLIAQGFNVNITTMDGVSPLHDACLGGHVACAKVLLEYGADVNAMTINKATPLFNACCAGSADCVRLLLEVSPAPHPAHLVASPLHEAAKRGHRECLEILLANGVNIDLEIPGQGTPLFVACVSQKTNSVERLLQLGQSLLALYPQPAVSPLYSPDFGAFSSPHGAQSPPPTPAQRVPAVPVMAKVLRGPGSPNPLTSHPLTLSPSHPSLLTPHPLTPPPLTCHPLTPHPLTL</sequence>
<evidence type="ECO:0000256" key="5">
    <source>
        <dbReference type="PROSITE-ProRule" id="PRU00023"/>
    </source>
</evidence>
<dbReference type="InterPro" id="IPR002110">
    <property type="entry name" value="Ankyrin_rpt"/>
</dbReference>
<keyword evidence="8" id="KW-1185">Reference proteome</keyword>
<evidence type="ECO:0000256" key="6">
    <source>
        <dbReference type="SAM" id="MobiDB-lite"/>
    </source>
</evidence>
<keyword evidence="2" id="KW-0677">Repeat</keyword>
<dbReference type="PROSITE" id="PS50297">
    <property type="entry name" value="ANK_REP_REGION"/>
    <property type="match status" value="2"/>
</dbReference>
<keyword evidence="3" id="KW-0833">Ubl conjugation pathway</keyword>
<dbReference type="PANTHER" id="PTHR24136">
    <property type="entry name" value="SOWAH (DROSOPHILA) HOMOLOG"/>
    <property type="match status" value="1"/>
</dbReference>
<dbReference type="InterPro" id="IPR036770">
    <property type="entry name" value="Ankyrin_rpt-contain_sf"/>
</dbReference>
<comment type="similarity">
    <text evidence="1">Belongs to the ankyrin SOCS box (ASB) family.</text>
</comment>
<feature type="repeat" description="ANK" evidence="5">
    <location>
        <begin position="81"/>
        <end position="113"/>
    </location>
</feature>